<sequence length="271" mass="30478">MYYGHHYSARHISCSGRSPCYPGAPLPCSSVPASRQAAPSVQTTFAPTCPCRNDSGPGGSRSTACHCQCRSRRMVDGFRRPATNSIRDTCAGAEPRSRAGARSRRSSACGTRGGKCRLVAFRQHQRPSSQNLLSWLKRRWGKSLTRRPISTAMAMPAKSILARAGNWTYSAACVVGAKRRLPSTKLRRPMRLQHSWLWRHRPSTFTSASVDCKPALTLHTGRYKRSRTCSQLSTFFMAKGWQPNIKGDRLKARLPRSRHPYRFSRQVWTQR</sequence>
<protein>
    <submittedName>
        <fullName evidence="2">Uncharacterized protein</fullName>
    </submittedName>
</protein>
<accession>A0A1H6S234</accession>
<organism evidence="2 3">
    <name type="scientific">Azotobacter beijerinckii</name>
    <dbReference type="NCBI Taxonomy" id="170623"/>
    <lineage>
        <taxon>Bacteria</taxon>
        <taxon>Pseudomonadati</taxon>
        <taxon>Pseudomonadota</taxon>
        <taxon>Gammaproteobacteria</taxon>
        <taxon>Pseudomonadales</taxon>
        <taxon>Pseudomonadaceae</taxon>
        <taxon>Azotobacter</taxon>
    </lineage>
</organism>
<dbReference type="EMBL" id="FNYO01000012">
    <property type="protein sequence ID" value="SEI62001.1"/>
    <property type="molecule type" value="Genomic_DNA"/>
</dbReference>
<feature type="region of interest" description="Disordered" evidence="1">
    <location>
        <begin position="89"/>
        <end position="108"/>
    </location>
</feature>
<dbReference type="Proteomes" id="UP000199005">
    <property type="component" value="Unassembled WGS sequence"/>
</dbReference>
<gene>
    <name evidence="2" type="ORF">SAMN04244579_01396</name>
</gene>
<evidence type="ECO:0000313" key="3">
    <source>
        <dbReference type="Proteomes" id="UP000199005"/>
    </source>
</evidence>
<evidence type="ECO:0000313" key="2">
    <source>
        <dbReference type="EMBL" id="SEI62001.1"/>
    </source>
</evidence>
<proteinExistence type="predicted"/>
<dbReference type="AlphaFoldDB" id="A0A1H6S234"/>
<name>A0A1H6S234_9GAMM</name>
<reference evidence="2 3" key="1">
    <citation type="submission" date="2016-10" db="EMBL/GenBank/DDBJ databases">
        <authorList>
            <person name="de Groot N.N."/>
        </authorList>
    </citation>
    <scope>NUCLEOTIDE SEQUENCE [LARGE SCALE GENOMIC DNA]</scope>
    <source>
        <strain evidence="2 3">DSM 1041</strain>
    </source>
</reference>
<dbReference type="STRING" id="170623.SAMN04244579_01396"/>
<evidence type="ECO:0000256" key="1">
    <source>
        <dbReference type="SAM" id="MobiDB-lite"/>
    </source>
</evidence>